<feature type="transmembrane region" description="Helical" evidence="7">
    <location>
        <begin position="100"/>
        <end position="130"/>
    </location>
</feature>
<keyword evidence="6 7" id="KW-0472">Membrane</keyword>
<dbReference type="InterPro" id="IPR049177">
    <property type="entry name" value="MgtC_SapB_SrpB_YhiD_N"/>
</dbReference>
<evidence type="ECO:0000313" key="10">
    <source>
        <dbReference type="Proteomes" id="UP000533469"/>
    </source>
</evidence>
<dbReference type="InterPro" id="IPR003416">
    <property type="entry name" value="MgtC/SapB/SrpB/YhiD_fam"/>
</dbReference>
<gene>
    <name evidence="9" type="ORF">FHS55_000985</name>
</gene>
<evidence type="ECO:0000256" key="7">
    <source>
        <dbReference type="RuleBase" id="RU365041"/>
    </source>
</evidence>
<feature type="transmembrane region" description="Helical" evidence="7">
    <location>
        <begin position="68"/>
        <end position="88"/>
    </location>
</feature>
<evidence type="ECO:0000259" key="8">
    <source>
        <dbReference type="Pfam" id="PF02308"/>
    </source>
</evidence>
<evidence type="ECO:0000256" key="3">
    <source>
        <dbReference type="ARBA" id="ARBA00022475"/>
    </source>
</evidence>
<comment type="caution">
    <text evidence="9">The sequence shown here is derived from an EMBL/GenBank/DDBJ whole genome shotgun (WGS) entry which is preliminary data.</text>
</comment>
<dbReference type="GO" id="GO:0005886">
    <property type="term" value="C:plasma membrane"/>
    <property type="evidence" value="ECO:0007669"/>
    <property type="project" value="UniProtKB-SubCell"/>
</dbReference>
<evidence type="ECO:0000256" key="2">
    <source>
        <dbReference type="ARBA" id="ARBA00009298"/>
    </source>
</evidence>
<keyword evidence="10" id="KW-1185">Reference proteome</keyword>
<dbReference type="PANTHER" id="PTHR33778">
    <property type="entry name" value="PROTEIN MGTC"/>
    <property type="match status" value="1"/>
</dbReference>
<evidence type="ECO:0000313" key="9">
    <source>
        <dbReference type="EMBL" id="MBB3770399.1"/>
    </source>
</evidence>
<keyword evidence="7" id="KW-0997">Cell inner membrane</keyword>
<dbReference type="PANTHER" id="PTHR33778:SF3">
    <property type="entry name" value="PROTEIN MGTC"/>
    <property type="match status" value="1"/>
</dbReference>
<organism evidence="9 10">
    <name type="scientific">Ancylobacter tetraedralis</name>
    <dbReference type="NCBI Taxonomy" id="217068"/>
    <lineage>
        <taxon>Bacteria</taxon>
        <taxon>Pseudomonadati</taxon>
        <taxon>Pseudomonadota</taxon>
        <taxon>Alphaproteobacteria</taxon>
        <taxon>Hyphomicrobiales</taxon>
        <taxon>Xanthobacteraceae</taxon>
        <taxon>Ancylobacter</taxon>
    </lineage>
</organism>
<evidence type="ECO:0000256" key="6">
    <source>
        <dbReference type="ARBA" id="ARBA00023136"/>
    </source>
</evidence>
<comment type="subcellular location">
    <subcellularLocation>
        <location evidence="7">Cell inner membrane</location>
        <topology evidence="7">Multi-pass membrane protein</topology>
    </subcellularLocation>
    <subcellularLocation>
        <location evidence="1">Cell membrane</location>
        <topology evidence="1">Multi-pass membrane protein</topology>
    </subcellularLocation>
</comment>
<name>A0A839Z471_9HYPH</name>
<feature type="transmembrane region" description="Helical" evidence="7">
    <location>
        <begin position="42"/>
        <end position="62"/>
    </location>
</feature>
<reference evidence="9 10" key="1">
    <citation type="submission" date="2020-08" db="EMBL/GenBank/DDBJ databases">
        <title>Genomic Encyclopedia of Type Strains, Phase IV (KMG-IV): sequencing the most valuable type-strain genomes for metagenomic binning, comparative biology and taxonomic classification.</title>
        <authorList>
            <person name="Goeker M."/>
        </authorList>
    </citation>
    <scope>NUCLEOTIDE SEQUENCE [LARGE SCALE GENOMIC DNA]</scope>
    <source>
        <strain evidence="9 10">DSM 5895</strain>
    </source>
</reference>
<dbReference type="Proteomes" id="UP000533469">
    <property type="component" value="Unassembled WGS sequence"/>
</dbReference>
<feature type="transmembrane region" description="Helical" evidence="7">
    <location>
        <begin position="12"/>
        <end position="30"/>
    </location>
</feature>
<dbReference type="EMBL" id="JACICD010000001">
    <property type="protein sequence ID" value="MBB3770399.1"/>
    <property type="molecule type" value="Genomic_DNA"/>
</dbReference>
<proteinExistence type="inferred from homology"/>
<evidence type="ECO:0000256" key="5">
    <source>
        <dbReference type="ARBA" id="ARBA00022989"/>
    </source>
</evidence>
<protein>
    <recommendedName>
        <fullName evidence="7">Protein MgtC</fullName>
    </recommendedName>
</protein>
<evidence type="ECO:0000256" key="1">
    <source>
        <dbReference type="ARBA" id="ARBA00004651"/>
    </source>
</evidence>
<keyword evidence="5 7" id="KW-1133">Transmembrane helix</keyword>
<dbReference type="PRINTS" id="PR01837">
    <property type="entry name" value="MGTCSAPBPROT"/>
</dbReference>
<sequence>MPFIESFNAGDFFATLVSLLAAFGLGTLIGAERQYRQRTAGLRTNVLVAIGACQFVDMAMHLAGPDGAVRVVAYVVSGIGFLGAGVIMKEGANIRGLNTAATLWCSAAVGACAGADLIAQAVLLTAFVLAGNTMLRPLVSALERIPRSEEETEATYGVIVVTRADPAELRGKLAALLEKAQFPVDVIEPDERADGSFELRATLVNTSVRISELDAVISRIRHLPEVVSATWTRSAAD</sequence>
<accession>A0A839Z471</accession>
<dbReference type="Gene3D" id="3.30.70.260">
    <property type="match status" value="1"/>
</dbReference>
<dbReference type="Pfam" id="PF02308">
    <property type="entry name" value="MgtC"/>
    <property type="match status" value="1"/>
</dbReference>
<comment type="similarity">
    <text evidence="2 7">Belongs to the MgtC/SapB family.</text>
</comment>
<keyword evidence="3" id="KW-1003">Cell membrane</keyword>
<dbReference type="RefSeq" id="WP_183188497.1">
    <property type="nucleotide sequence ID" value="NZ_JACICD010000001.1"/>
</dbReference>
<evidence type="ECO:0000256" key="4">
    <source>
        <dbReference type="ARBA" id="ARBA00022692"/>
    </source>
</evidence>
<keyword evidence="4 7" id="KW-0812">Transmembrane</keyword>
<dbReference type="AlphaFoldDB" id="A0A839Z471"/>
<feature type="domain" description="MgtC/SapB/SrpB/YhiD N-terminal" evidence="8">
    <location>
        <begin position="19"/>
        <end position="139"/>
    </location>
</feature>